<feature type="compositionally biased region" description="Basic and acidic residues" evidence="1">
    <location>
        <begin position="1"/>
        <end position="12"/>
    </location>
</feature>
<accession>A0A091DYN4</accession>
<organism evidence="2 3">
    <name type="scientific">Fukomys damarensis</name>
    <name type="common">Damaraland mole rat</name>
    <name type="synonym">Cryptomys damarensis</name>
    <dbReference type="NCBI Taxonomy" id="885580"/>
    <lineage>
        <taxon>Eukaryota</taxon>
        <taxon>Metazoa</taxon>
        <taxon>Chordata</taxon>
        <taxon>Craniata</taxon>
        <taxon>Vertebrata</taxon>
        <taxon>Euteleostomi</taxon>
        <taxon>Mammalia</taxon>
        <taxon>Eutheria</taxon>
        <taxon>Euarchontoglires</taxon>
        <taxon>Glires</taxon>
        <taxon>Rodentia</taxon>
        <taxon>Hystricomorpha</taxon>
        <taxon>Bathyergidae</taxon>
        <taxon>Fukomys</taxon>
    </lineage>
</organism>
<feature type="region of interest" description="Disordered" evidence="1">
    <location>
        <begin position="1"/>
        <end position="20"/>
    </location>
</feature>
<dbReference type="AlphaFoldDB" id="A0A091DYN4"/>
<protein>
    <submittedName>
        <fullName evidence="2">Uncharacterized protein</fullName>
    </submittedName>
</protein>
<evidence type="ECO:0000313" key="2">
    <source>
        <dbReference type="EMBL" id="KFO27941.1"/>
    </source>
</evidence>
<evidence type="ECO:0000256" key="1">
    <source>
        <dbReference type="SAM" id="MobiDB-lite"/>
    </source>
</evidence>
<name>A0A091DYN4_FUKDA</name>
<reference evidence="2 3" key="1">
    <citation type="submission" date="2013-11" db="EMBL/GenBank/DDBJ databases">
        <title>The Damaraland mole rat (Fukomys damarensis) genome and evolution of African mole rats.</title>
        <authorList>
            <person name="Gladyshev V.N."/>
            <person name="Fang X."/>
        </authorList>
    </citation>
    <scope>NUCLEOTIDE SEQUENCE [LARGE SCALE GENOMIC DNA]</scope>
    <source>
        <tissue evidence="2">Liver</tissue>
    </source>
</reference>
<gene>
    <name evidence="2" type="ORF">H920_10622</name>
</gene>
<evidence type="ECO:0000313" key="3">
    <source>
        <dbReference type="Proteomes" id="UP000028990"/>
    </source>
</evidence>
<keyword evidence="3" id="KW-1185">Reference proteome</keyword>
<sequence length="67" mass="7312">MHTGERPSEHKTVGNPSPGVPYSVLPYSVLLGPHGSEAVPVKASKKAFCHYSDLFDQRIHTDRDPGI</sequence>
<dbReference type="Proteomes" id="UP000028990">
    <property type="component" value="Unassembled WGS sequence"/>
</dbReference>
<proteinExistence type="predicted"/>
<dbReference type="EMBL" id="KN122834">
    <property type="protein sequence ID" value="KFO27941.1"/>
    <property type="molecule type" value="Genomic_DNA"/>
</dbReference>